<gene>
    <name evidence="1" type="primary">ycf80</name>
</gene>
<protein>
    <submittedName>
        <fullName evidence="1">ORF171</fullName>
    </submittedName>
</protein>
<organism evidence="1">
    <name type="scientific">Cyanidiococcus yangmingshanensis</name>
    <dbReference type="NCBI Taxonomy" id="2690220"/>
    <lineage>
        <taxon>Eukaryota</taxon>
        <taxon>Rhodophyta</taxon>
        <taxon>Bangiophyceae</taxon>
        <taxon>Cyanidiales</taxon>
        <taxon>Cyanidiaceae</taxon>
        <taxon>Cyanidiococcus</taxon>
    </lineage>
</organism>
<geneLocation type="chloroplast" evidence="1"/>
<dbReference type="EMBL" id="MN431657">
    <property type="protein sequence ID" value="QMX77458.1"/>
    <property type="molecule type" value="Genomic_DNA"/>
</dbReference>
<reference evidence="1" key="1">
    <citation type="submission" date="2019-09" db="EMBL/GenBank/DDBJ databases">
        <authorList>
            <person name="Liu S.-L."/>
            <person name="Chiang Y.-R."/>
            <person name="Fu H.-Y."/>
        </authorList>
    </citation>
    <scope>NUCLEOTIDE SEQUENCE</scope>
    <source>
        <strain evidence="1">THAL066</strain>
    </source>
</reference>
<evidence type="ECO:0000313" key="1">
    <source>
        <dbReference type="EMBL" id="QMX77458.1"/>
    </source>
</evidence>
<dbReference type="RefSeq" id="YP_009968357.1">
    <property type="nucleotide sequence ID" value="NC_051883.1"/>
</dbReference>
<accession>A0A7G5VUU1</accession>
<dbReference type="GeneID" id="60450373"/>
<dbReference type="AlphaFoldDB" id="A0A7G5VUU1"/>
<keyword evidence="1" id="KW-0150">Chloroplast</keyword>
<sequence>MDDYYIFEYRLSEPQPTVWQSLWQWYVSPVQIQHLLLSRQVQSIHLPFIKSKSCGVIDYQFHYQFKSNHPKIHDAFRQSLEACPIYYVVNPKQELILLSPRKWESEYQAPTFMNWVLDCVFRQSPTSYLLVFFHPDDAQMYLQSVLNNPYERDKNSFVQEGDLFTFLKFNRADVKVLLVPHLKQMCQWQQFDGTPVFRVQVKDREWLFLSKQNAQQFVKRMKKLSCKCDVVSLESILEADANRQARCVLVPLS</sequence>
<name>A0A7G5VUU1_9RHOD</name>
<keyword evidence="1" id="KW-0934">Plastid</keyword>
<proteinExistence type="predicted"/>